<dbReference type="EMBL" id="GBXM01031894">
    <property type="protein sequence ID" value="JAH76683.1"/>
    <property type="molecule type" value="Transcribed_RNA"/>
</dbReference>
<reference evidence="1" key="1">
    <citation type="submission" date="2014-11" db="EMBL/GenBank/DDBJ databases">
        <authorList>
            <person name="Amaro Gonzalez C."/>
        </authorList>
    </citation>
    <scope>NUCLEOTIDE SEQUENCE</scope>
</reference>
<organism evidence="1">
    <name type="scientific">Anguilla anguilla</name>
    <name type="common">European freshwater eel</name>
    <name type="synonym">Muraena anguilla</name>
    <dbReference type="NCBI Taxonomy" id="7936"/>
    <lineage>
        <taxon>Eukaryota</taxon>
        <taxon>Metazoa</taxon>
        <taxon>Chordata</taxon>
        <taxon>Craniata</taxon>
        <taxon>Vertebrata</taxon>
        <taxon>Euteleostomi</taxon>
        <taxon>Actinopterygii</taxon>
        <taxon>Neopterygii</taxon>
        <taxon>Teleostei</taxon>
        <taxon>Anguilliformes</taxon>
        <taxon>Anguillidae</taxon>
        <taxon>Anguilla</taxon>
    </lineage>
</organism>
<proteinExistence type="predicted"/>
<dbReference type="AlphaFoldDB" id="A0A0E9VHI5"/>
<sequence length="25" mass="2944">MNVGVFNWLKHIPLQPVNPYHPHCC</sequence>
<protein>
    <submittedName>
        <fullName evidence="1">Uncharacterized protein</fullName>
    </submittedName>
</protein>
<name>A0A0E9VHI5_ANGAN</name>
<accession>A0A0E9VHI5</accession>
<evidence type="ECO:0000313" key="1">
    <source>
        <dbReference type="EMBL" id="JAH76683.1"/>
    </source>
</evidence>
<reference evidence="1" key="2">
    <citation type="journal article" date="2015" name="Fish Shellfish Immunol.">
        <title>Early steps in the European eel (Anguilla anguilla)-Vibrio vulnificus interaction in the gills: Role of the RtxA13 toxin.</title>
        <authorList>
            <person name="Callol A."/>
            <person name="Pajuelo D."/>
            <person name="Ebbesson L."/>
            <person name="Teles M."/>
            <person name="MacKenzie S."/>
            <person name="Amaro C."/>
        </authorList>
    </citation>
    <scope>NUCLEOTIDE SEQUENCE</scope>
</reference>